<dbReference type="AlphaFoldDB" id="A0A1G6M7R2"/>
<evidence type="ECO:0000313" key="4">
    <source>
        <dbReference type="Proteomes" id="UP000199322"/>
    </source>
</evidence>
<protein>
    <submittedName>
        <fullName evidence="2">Uncharacterized protein</fullName>
    </submittedName>
</protein>
<evidence type="ECO:0000313" key="5">
    <source>
        <dbReference type="Proteomes" id="UP000297288"/>
    </source>
</evidence>
<keyword evidence="1" id="KW-1133">Transmembrane helix</keyword>
<name>A0A1G6M7R2_9BACT</name>
<proteinExistence type="predicted"/>
<gene>
    <name evidence="3" type="ORF">E4650_06985</name>
    <name evidence="2" type="ORF">SAMN04488588_1257</name>
</gene>
<keyword evidence="4" id="KW-1185">Reference proteome</keyword>
<reference evidence="2 4" key="1">
    <citation type="submission" date="2016-10" db="EMBL/GenBank/DDBJ databases">
        <authorList>
            <person name="de Groot N.N."/>
        </authorList>
    </citation>
    <scope>NUCLEOTIDE SEQUENCE [LARGE SCALE GENOMIC DNA]</scope>
    <source>
        <strain evidence="2 4">WG14</strain>
    </source>
</reference>
<dbReference type="EMBL" id="SRME01000004">
    <property type="protein sequence ID" value="TGG87484.1"/>
    <property type="molecule type" value="Genomic_DNA"/>
</dbReference>
<evidence type="ECO:0000256" key="1">
    <source>
        <dbReference type="SAM" id="Phobius"/>
    </source>
</evidence>
<evidence type="ECO:0000313" key="3">
    <source>
        <dbReference type="EMBL" id="TGG87484.1"/>
    </source>
</evidence>
<reference evidence="3 5" key="2">
    <citation type="submission" date="2019-04" db="EMBL/GenBank/DDBJ databases">
        <title>Draft genome sequence data and analysis of a Fermenting Bacterium, Geotoga petraea strain HO-Geo1, isolated from heavy-oil petroleum reservoir in Russia.</title>
        <authorList>
            <person name="Grouzdev D.S."/>
            <person name="Semenova E.M."/>
            <person name="Sokolova D.S."/>
            <person name="Tourova T.P."/>
            <person name="Poltaraus A.B."/>
            <person name="Nazina T.N."/>
        </authorList>
    </citation>
    <scope>NUCLEOTIDE SEQUENCE [LARGE SCALE GENOMIC DNA]</scope>
    <source>
        <strain evidence="3 5">HO-Geo1</strain>
    </source>
</reference>
<evidence type="ECO:0000313" key="2">
    <source>
        <dbReference type="EMBL" id="SDC51377.1"/>
    </source>
</evidence>
<accession>A0A1G6M7R2</accession>
<keyword evidence="1" id="KW-0812">Transmembrane</keyword>
<feature type="transmembrane region" description="Helical" evidence="1">
    <location>
        <begin position="26"/>
        <end position="42"/>
    </location>
</feature>
<dbReference type="Proteomes" id="UP000297288">
    <property type="component" value="Unassembled WGS sequence"/>
</dbReference>
<sequence>MNSKLTIMSIFGFALAGVYVLNDLFYAFSFLIIGFVFIWGVFKNKNIWYHSSAHLIVGAILSLVLAAYEVIRFLSNILVFIMEDGEFPLFNYPIIIYGVISYTLFKMEMKALKDKKNQIN</sequence>
<organism evidence="2 4">
    <name type="scientific">Geotoga petraea</name>
    <dbReference type="NCBI Taxonomy" id="28234"/>
    <lineage>
        <taxon>Bacteria</taxon>
        <taxon>Thermotogati</taxon>
        <taxon>Thermotogota</taxon>
        <taxon>Thermotogae</taxon>
        <taxon>Petrotogales</taxon>
        <taxon>Petrotogaceae</taxon>
        <taxon>Geotoga</taxon>
    </lineage>
</organism>
<dbReference type="RefSeq" id="WP_091403709.1">
    <property type="nucleotide sequence ID" value="NZ_FMYV01000004.1"/>
</dbReference>
<dbReference type="Proteomes" id="UP000199322">
    <property type="component" value="Unassembled WGS sequence"/>
</dbReference>
<feature type="transmembrane region" description="Helical" evidence="1">
    <location>
        <begin position="54"/>
        <end position="81"/>
    </location>
</feature>
<feature type="transmembrane region" description="Helical" evidence="1">
    <location>
        <begin position="87"/>
        <end position="105"/>
    </location>
</feature>
<dbReference type="STRING" id="28234.SAMN04488588_1257"/>
<dbReference type="EMBL" id="FMYV01000004">
    <property type="protein sequence ID" value="SDC51377.1"/>
    <property type="molecule type" value="Genomic_DNA"/>
</dbReference>
<dbReference type="OrthoDB" id="49049at2"/>
<keyword evidence="1" id="KW-0472">Membrane</keyword>